<evidence type="ECO:0000313" key="2">
    <source>
        <dbReference type="Proteomes" id="UP000567179"/>
    </source>
</evidence>
<proteinExistence type="predicted"/>
<reference evidence="1 2" key="1">
    <citation type="journal article" date="2020" name="ISME J.">
        <title>Uncovering the hidden diversity of litter-decomposition mechanisms in mushroom-forming fungi.</title>
        <authorList>
            <person name="Floudas D."/>
            <person name="Bentzer J."/>
            <person name="Ahren D."/>
            <person name="Johansson T."/>
            <person name="Persson P."/>
            <person name="Tunlid A."/>
        </authorList>
    </citation>
    <scope>NUCLEOTIDE SEQUENCE [LARGE SCALE GENOMIC DNA]</scope>
    <source>
        <strain evidence="1 2">CBS 101986</strain>
    </source>
</reference>
<sequence length="366" mass="41193">MRTHTSRQPILPTELFRPIMEHLRGRTHDLLACSTTSKACGVEAQRVLFSVVVHLDGGHQRTTRFLNAIINSPNRLALHVHVLKLHMTYTLQEPILTTIPIAFRLMDNLKHLYFRSYKAIPFAASLRGVSFELEGFDWGCRMDERELALSFFPSQPRLKYIRLKDWNPIGSASGVGARIGDVCPNLECIDGPGSVLLALLPNHPEAKVALWHPSRAESQAGAPAIATAELAAELGRIECLSYTGMFQGHSVWNISRWLTSLRVLELRGYEESDLHVLNELPSLQHLILSTASTPDDSVGWIEDRSTEDAKSVEKAFMQSSSVQRVDIQVPGNTDYMRWHRPSSDQPAERITQKEARSHCYEYTGVF</sequence>
<gene>
    <name evidence="1" type="ORF">D9619_009435</name>
</gene>
<dbReference type="AlphaFoldDB" id="A0A8H5BTY5"/>
<dbReference type="Gene3D" id="3.80.10.10">
    <property type="entry name" value="Ribonuclease Inhibitor"/>
    <property type="match status" value="1"/>
</dbReference>
<evidence type="ECO:0000313" key="1">
    <source>
        <dbReference type="EMBL" id="KAF5329283.1"/>
    </source>
</evidence>
<protein>
    <submittedName>
        <fullName evidence="1">Uncharacterized protein</fullName>
    </submittedName>
</protein>
<organism evidence="1 2">
    <name type="scientific">Psilocybe cf. subviscida</name>
    <dbReference type="NCBI Taxonomy" id="2480587"/>
    <lineage>
        <taxon>Eukaryota</taxon>
        <taxon>Fungi</taxon>
        <taxon>Dikarya</taxon>
        <taxon>Basidiomycota</taxon>
        <taxon>Agaricomycotina</taxon>
        <taxon>Agaricomycetes</taxon>
        <taxon>Agaricomycetidae</taxon>
        <taxon>Agaricales</taxon>
        <taxon>Agaricineae</taxon>
        <taxon>Strophariaceae</taxon>
        <taxon>Psilocybe</taxon>
    </lineage>
</organism>
<comment type="caution">
    <text evidence="1">The sequence shown here is derived from an EMBL/GenBank/DDBJ whole genome shotgun (WGS) entry which is preliminary data.</text>
</comment>
<dbReference type="OrthoDB" id="3232239at2759"/>
<keyword evidence="2" id="KW-1185">Reference proteome</keyword>
<name>A0A8H5BTY5_9AGAR</name>
<dbReference type="Proteomes" id="UP000567179">
    <property type="component" value="Unassembled WGS sequence"/>
</dbReference>
<accession>A0A8H5BTY5</accession>
<dbReference type="EMBL" id="JAACJJ010000002">
    <property type="protein sequence ID" value="KAF5329283.1"/>
    <property type="molecule type" value="Genomic_DNA"/>
</dbReference>
<dbReference type="SUPFAM" id="SSF52047">
    <property type="entry name" value="RNI-like"/>
    <property type="match status" value="1"/>
</dbReference>
<dbReference type="InterPro" id="IPR032675">
    <property type="entry name" value="LRR_dom_sf"/>
</dbReference>